<evidence type="ECO:0000313" key="3">
    <source>
        <dbReference type="Proteomes" id="UP000018144"/>
    </source>
</evidence>
<protein>
    <submittedName>
        <fullName evidence="2">Uncharacterized protein</fullName>
    </submittedName>
</protein>
<dbReference type="EMBL" id="HF935350">
    <property type="protein sequence ID" value="CCX07393.1"/>
    <property type="molecule type" value="Genomic_DNA"/>
</dbReference>
<name>U4L518_PYROM</name>
<sequence length="25" mass="2772">MTRGQPFLVRNGTTSWKRGAPQIIG</sequence>
<keyword evidence="3" id="KW-1185">Reference proteome</keyword>
<feature type="region of interest" description="Disordered" evidence="1">
    <location>
        <begin position="1"/>
        <end position="25"/>
    </location>
</feature>
<gene>
    <name evidence="2" type="ORF">PCON_06982</name>
</gene>
<evidence type="ECO:0000313" key="2">
    <source>
        <dbReference type="EMBL" id="CCX07393.1"/>
    </source>
</evidence>
<proteinExistence type="predicted"/>
<dbReference type="AlphaFoldDB" id="U4L518"/>
<evidence type="ECO:0000256" key="1">
    <source>
        <dbReference type="SAM" id="MobiDB-lite"/>
    </source>
</evidence>
<organism evidence="2 3">
    <name type="scientific">Pyronema omphalodes (strain CBS 100304)</name>
    <name type="common">Pyronema confluens</name>
    <dbReference type="NCBI Taxonomy" id="1076935"/>
    <lineage>
        <taxon>Eukaryota</taxon>
        <taxon>Fungi</taxon>
        <taxon>Dikarya</taxon>
        <taxon>Ascomycota</taxon>
        <taxon>Pezizomycotina</taxon>
        <taxon>Pezizomycetes</taxon>
        <taxon>Pezizales</taxon>
        <taxon>Pyronemataceae</taxon>
        <taxon>Pyronema</taxon>
    </lineage>
</organism>
<reference evidence="2 3" key="1">
    <citation type="journal article" date="2013" name="PLoS Genet.">
        <title>The genome and development-dependent transcriptomes of Pyronema confluens: a window into fungal evolution.</title>
        <authorList>
            <person name="Traeger S."/>
            <person name="Altegoer F."/>
            <person name="Freitag M."/>
            <person name="Gabaldon T."/>
            <person name="Kempken F."/>
            <person name="Kumar A."/>
            <person name="Marcet-Houben M."/>
            <person name="Poggeler S."/>
            <person name="Stajich J.E."/>
            <person name="Nowrousian M."/>
        </authorList>
    </citation>
    <scope>NUCLEOTIDE SEQUENCE [LARGE SCALE GENOMIC DNA]</scope>
    <source>
        <strain evidence="3">CBS 100304</strain>
        <tissue evidence="2">Vegetative mycelium</tissue>
    </source>
</reference>
<accession>U4L518</accession>
<dbReference type="Proteomes" id="UP000018144">
    <property type="component" value="Unassembled WGS sequence"/>
</dbReference>